<evidence type="ECO:0000313" key="3">
    <source>
        <dbReference type="Proteomes" id="UP000826802"/>
    </source>
</evidence>
<evidence type="ECO:0000313" key="2">
    <source>
        <dbReference type="EMBL" id="QYA42702.1"/>
    </source>
</evidence>
<feature type="transmembrane region" description="Helical" evidence="1">
    <location>
        <begin position="7"/>
        <end position="27"/>
    </location>
</feature>
<feature type="transmembrane region" description="Helical" evidence="1">
    <location>
        <begin position="54"/>
        <end position="71"/>
    </location>
</feature>
<protein>
    <submittedName>
        <fullName evidence="2">Uncharacterized protein</fullName>
    </submittedName>
</protein>
<keyword evidence="1" id="KW-0472">Membrane</keyword>
<keyword evidence="1" id="KW-1133">Transmembrane helix</keyword>
<sequence>MIDIRLVILILLSALMLTVVRIILAYLSKKEYFSSDLDRWIDNNTYLLKLSDELLAISSVLFGSYIVLIVLDNIENSIFSISIIIISLIFCLVCWIGIILLIGNLVYPVNGLKLTDSSGGYNILVQIYSRLHLADLSLGLLTIFLSNLSNNQYVLYSGYIVGCLQIAFTYYSRSIKIISHITSIVLWFVWIIIFQWYY</sequence>
<organism evidence="2 3">
    <name type="scientific">Macrococcoides bohemicum</name>
    <dbReference type="NCBI Taxonomy" id="1903056"/>
    <lineage>
        <taxon>Bacteria</taxon>
        <taxon>Bacillati</taxon>
        <taxon>Bacillota</taxon>
        <taxon>Bacilli</taxon>
        <taxon>Bacillales</taxon>
        <taxon>Staphylococcaceae</taxon>
        <taxon>Macrococcoides</taxon>
    </lineage>
</organism>
<feature type="transmembrane region" description="Helical" evidence="1">
    <location>
        <begin position="177"/>
        <end position="197"/>
    </location>
</feature>
<keyword evidence="3" id="KW-1185">Reference proteome</keyword>
<proteinExistence type="predicted"/>
<feature type="transmembrane region" description="Helical" evidence="1">
    <location>
        <begin position="153"/>
        <end position="171"/>
    </location>
</feature>
<dbReference type="Proteomes" id="UP000826802">
    <property type="component" value="Chromosome"/>
</dbReference>
<dbReference type="AlphaFoldDB" id="A0AAJ4TXL2"/>
<dbReference type="EMBL" id="CP079981">
    <property type="protein sequence ID" value="QYA42702.1"/>
    <property type="molecule type" value="Genomic_DNA"/>
</dbReference>
<name>A0AAJ4TXL2_9STAP</name>
<dbReference type="RefSeq" id="WP_101140690.1">
    <property type="nucleotide sequence ID" value="NZ_CP079981.1"/>
</dbReference>
<keyword evidence="1" id="KW-0812">Transmembrane</keyword>
<gene>
    <name evidence="2" type="ORF">KYI11_01820</name>
</gene>
<accession>A0AAJ4TXL2</accession>
<reference evidence="2 3" key="1">
    <citation type="submission" date="2021-07" db="EMBL/GenBank/DDBJ databases">
        <title>Prevalence and characterization of methicillin-resistant Macrococcus spp. in food producing animals and meat in Switzerland in 2019.</title>
        <authorList>
            <person name="Keller J.E."/>
            <person name="Schwendener S."/>
            <person name="Neuenschwander J."/>
            <person name="Overesch G."/>
            <person name="Perreten V."/>
        </authorList>
    </citation>
    <scope>NUCLEOTIDE SEQUENCE [LARGE SCALE GENOMIC DNA]</scope>
    <source>
        <strain evidence="2 3">19Msa0936</strain>
    </source>
</reference>
<feature type="transmembrane region" description="Helical" evidence="1">
    <location>
        <begin position="83"/>
        <end position="107"/>
    </location>
</feature>
<evidence type="ECO:0000256" key="1">
    <source>
        <dbReference type="SAM" id="Phobius"/>
    </source>
</evidence>